<comment type="caution">
    <text evidence="1">The sequence shown here is derived from an EMBL/GenBank/DDBJ whole genome shotgun (WGS) entry which is preliminary data.</text>
</comment>
<proteinExistence type="predicted"/>
<dbReference type="AlphaFoldDB" id="A0A2A2KL61"/>
<keyword evidence="2" id="KW-1185">Reference proteome</keyword>
<protein>
    <submittedName>
        <fullName evidence="1">Uncharacterized protein</fullName>
    </submittedName>
</protein>
<evidence type="ECO:0000313" key="1">
    <source>
        <dbReference type="EMBL" id="PAV74766.1"/>
    </source>
</evidence>
<organism evidence="1 2">
    <name type="scientific">Diploscapter pachys</name>
    <dbReference type="NCBI Taxonomy" id="2018661"/>
    <lineage>
        <taxon>Eukaryota</taxon>
        <taxon>Metazoa</taxon>
        <taxon>Ecdysozoa</taxon>
        <taxon>Nematoda</taxon>
        <taxon>Chromadorea</taxon>
        <taxon>Rhabditida</taxon>
        <taxon>Rhabditina</taxon>
        <taxon>Rhabditomorpha</taxon>
        <taxon>Rhabditoidea</taxon>
        <taxon>Rhabditidae</taxon>
        <taxon>Diploscapter</taxon>
    </lineage>
</organism>
<sequence length="236" mass="25624">MLVHHAVDQRPWEHLDAVVEALHLAVENHDGRADVLLLLGNFTHEVVHQLRGLELGVGLEGHAQPTEQRTGGALRFGQGLAVRFHRQFGNGAAQAGDPGQHALLMIAVQTSLLLQRIEDLGLLPLISQHIGPGAFDAVMVTDDAVVQADDDQRYADQCGQQDKGEKIEIVVVLLGQCVHGVEQYGELRQVHAVLDQQAEIARAGQLASQLEAKRVVVAAQAQMPVLRELQICGFGR</sequence>
<name>A0A2A2KL61_9BILA</name>
<dbReference type="EMBL" id="LIAE01008280">
    <property type="protein sequence ID" value="PAV74766.1"/>
    <property type="molecule type" value="Genomic_DNA"/>
</dbReference>
<reference evidence="1 2" key="1">
    <citation type="journal article" date="2017" name="Curr. Biol.">
        <title>Genome architecture and evolution of a unichromosomal asexual nematode.</title>
        <authorList>
            <person name="Fradin H."/>
            <person name="Zegar C."/>
            <person name="Gutwein M."/>
            <person name="Lucas J."/>
            <person name="Kovtun M."/>
            <person name="Corcoran D."/>
            <person name="Baugh L.R."/>
            <person name="Kiontke K."/>
            <person name="Gunsalus K."/>
            <person name="Fitch D.H."/>
            <person name="Piano F."/>
        </authorList>
    </citation>
    <scope>NUCLEOTIDE SEQUENCE [LARGE SCALE GENOMIC DNA]</scope>
    <source>
        <strain evidence="1">PF1309</strain>
    </source>
</reference>
<dbReference type="Proteomes" id="UP000218231">
    <property type="component" value="Unassembled WGS sequence"/>
</dbReference>
<accession>A0A2A2KL61</accession>
<gene>
    <name evidence="1" type="ORF">WR25_03168</name>
</gene>
<evidence type="ECO:0000313" key="2">
    <source>
        <dbReference type="Proteomes" id="UP000218231"/>
    </source>
</evidence>